<gene>
    <name evidence="2" type="ORF">HNR40_001363</name>
</gene>
<evidence type="ECO:0000313" key="2">
    <source>
        <dbReference type="EMBL" id="MBB5075917.1"/>
    </source>
</evidence>
<feature type="transmembrane region" description="Helical" evidence="1">
    <location>
        <begin position="69"/>
        <end position="88"/>
    </location>
</feature>
<accession>A0A7W7ZY20</accession>
<organism evidence="2 3">
    <name type="scientific">Nonomuraea endophytica</name>
    <dbReference type="NCBI Taxonomy" id="714136"/>
    <lineage>
        <taxon>Bacteria</taxon>
        <taxon>Bacillati</taxon>
        <taxon>Actinomycetota</taxon>
        <taxon>Actinomycetes</taxon>
        <taxon>Streptosporangiales</taxon>
        <taxon>Streptosporangiaceae</taxon>
        <taxon>Nonomuraea</taxon>
    </lineage>
</organism>
<sequence length="105" mass="11461">MMIALTWVTFGLVAANTIVAAYVIFFDRFPPWTPWLRRHRFNRISGWGNLLMSAALALNIIAAHTERSYPITAAALLCLVAAAVLWYVGGTRSSSPAGGPPPYGR</sequence>
<dbReference type="AlphaFoldDB" id="A0A7W7ZY20"/>
<keyword evidence="1" id="KW-0812">Transmembrane</keyword>
<evidence type="ECO:0000256" key="1">
    <source>
        <dbReference type="SAM" id="Phobius"/>
    </source>
</evidence>
<proteinExistence type="predicted"/>
<dbReference type="EMBL" id="JACHIN010000001">
    <property type="protein sequence ID" value="MBB5075917.1"/>
    <property type="molecule type" value="Genomic_DNA"/>
</dbReference>
<dbReference type="Proteomes" id="UP000568380">
    <property type="component" value="Unassembled WGS sequence"/>
</dbReference>
<dbReference type="RefSeq" id="WP_184959049.1">
    <property type="nucleotide sequence ID" value="NZ_JACHIN010000001.1"/>
</dbReference>
<keyword evidence="1" id="KW-0472">Membrane</keyword>
<keyword evidence="1" id="KW-1133">Transmembrane helix</keyword>
<name>A0A7W7ZY20_9ACTN</name>
<comment type="caution">
    <text evidence="2">The sequence shown here is derived from an EMBL/GenBank/DDBJ whole genome shotgun (WGS) entry which is preliminary data.</text>
</comment>
<keyword evidence="3" id="KW-1185">Reference proteome</keyword>
<protein>
    <submittedName>
        <fullName evidence="2">Uncharacterized protein</fullName>
    </submittedName>
</protein>
<reference evidence="2 3" key="1">
    <citation type="submission" date="2020-08" db="EMBL/GenBank/DDBJ databases">
        <title>Genomic Encyclopedia of Type Strains, Phase IV (KMG-IV): sequencing the most valuable type-strain genomes for metagenomic binning, comparative biology and taxonomic classification.</title>
        <authorList>
            <person name="Goeker M."/>
        </authorList>
    </citation>
    <scope>NUCLEOTIDE SEQUENCE [LARGE SCALE GENOMIC DNA]</scope>
    <source>
        <strain evidence="2 3">DSM 45385</strain>
    </source>
</reference>
<feature type="transmembrane region" description="Helical" evidence="1">
    <location>
        <begin position="44"/>
        <end position="62"/>
    </location>
</feature>
<evidence type="ECO:0000313" key="3">
    <source>
        <dbReference type="Proteomes" id="UP000568380"/>
    </source>
</evidence>